<dbReference type="EMBL" id="JAUKUA010000006">
    <property type="protein sequence ID" value="KAK0707748.1"/>
    <property type="molecule type" value="Genomic_DNA"/>
</dbReference>
<keyword evidence="2" id="KW-1185">Reference proteome</keyword>
<protein>
    <submittedName>
        <fullName evidence="1">Uncharacterized protein</fullName>
    </submittedName>
</protein>
<accession>A0AA40DPY5</accession>
<evidence type="ECO:0000313" key="2">
    <source>
        <dbReference type="Proteomes" id="UP001172102"/>
    </source>
</evidence>
<sequence length="101" mass="12051">MADPPVICEKPVRRILGQMKTYQDTSKQVEKQQHIEDMLSKFESQTSSVFRRMTKAFENKESGVWVTRKDRDTVRKFLFILKYRGSGFHRRFYHATPEGYD</sequence>
<evidence type="ECO:0000313" key="1">
    <source>
        <dbReference type="EMBL" id="KAK0707748.1"/>
    </source>
</evidence>
<gene>
    <name evidence="1" type="ORF">B0H67DRAFT_647898</name>
</gene>
<proteinExistence type="predicted"/>
<dbReference type="InterPro" id="IPR025332">
    <property type="entry name" value="DUF4238"/>
</dbReference>
<dbReference type="AlphaFoldDB" id="A0AA40DPY5"/>
<dbReference type="Pfam" id="PF14022">
    <property type="entry name" value="DUF4238"/>
    <property type="match status" value="1"/>
</dbReference>
<organism evidence="1 2">
    <name type="scientific">Lasiosphaeris hirsuta</name>
    <dbReference type="NCBI Taxonomy" id="260670"/>
    <lineage>
        <taxon>Eukaryota</taxon>
        <taxon>Fungi</taxon>
        <taxon>Dikarya</taxon>
        <taxon>Ascomycota</taxon>
        <taxon>Pezizomycotina</taxon>
        <taxon>Sordariomycetes</taxon>
        <taxon>Sordariomycetidae</taxon>
        <taxon>Sordariales</taxon>
        <taxon>Lasiosphaeriaceae</taxon>
        <taxon>Lasiosphaeris</taxon>
    </lineage>
</organism>
<reference evidence="1" key="1">
    <citation type="submission" date="2023-06" db="EMBL/GenBank/DDBJ databases">
        <title>Genome-scale phylogeny and comparative genomics of the fungal order Sordariales.</title>
        <authorList>
            <consortium name="Lawrence Berkeley National Laboratory"/>
            <person name="Hensen N."/>
            <person name="Bonometti L."/>
            <person name="Westerberg I."/>
            <person name="Brannstrom I.O."/>
            <person name="Guillou S."/>
            <person name="Cros-Aarteil S."/>
            <person name="Calhoun S."/>
            <person name="Haridas S."/>
            <person name="Kuo A."/>
            <person name="Mondo S."/>
            <person name="Pangilinan J."/>
            <person name="Riley R."/>
            <person name="Labutti K."/>
            <person name="Andreopoulos B."/>
            <person name="Lipzen A."/>
            <person name="Chen C."/>
            <person name="Yanf M."/>
            <person name="Daum C."/>
            <person name="Ng V."/>
            <person name="Clum A."/>
            <person name="Steindorff A."/>
            <person name="Ohm R."/>
            <person name="Martin F."/>
            <person name="Silar P."/>
            <person name="Natvig D."/>
            <person name="Lalanne C."/>
            <person name="Gautier V."/>
            <person name="Ament-Velasquez S.L."/>
            <person name="Kruys A."/>
            <person name="Hutchinson M.I."/>
            <person name="Powell A.J."/>
            <person name="Barry K."/>
            <person name="Miller A.N."/>
            <person name="Grigoriev I.V."/>
            <person name="Debuchy R."/>
            <person name="Gladieux P."/>
            <person name="Thoren M.H."/>
            <person name="Johannesson H."/>
        </authorList>
    </citation>
    <scope>NUCLEOTIDE SEQUENCE</scope>
    <source>
        <strain evidence="1">SMH4607-1</strain>
    </source>
</reference>
<name>A0AA40DPY5_9PEZI</name>
<comment type="caution">
    <text evidence="1">The sequence shown here is derived from an EMBL/GenBank/DDBJ whole genome shotgun (WGS) entry which is preliminary data.</text>
</comment>
<dbReference type="Proteomes" id="UP001172102">
    <property type="component" value="Unassembled WGS sequence"/>
</dbReference>